<organism evidence="2 3">
    <name type="scientific">Streptomyces racemochromogenes</name>
    <dbReference type="NCBI Taxonomy" id="67353"/>
    <lineage>
        <taxon>Bacteria</taxon>
        <taxon>Bacillati</taxon>
        <taxon>Actinomycetota</taxon>
        <taxon>Actinomycetes</taxon>
        <taxon>Kitasatosporales</taxon>
        <taxon>Streptomycetaceae</taxon>
        <taxon>Streptomyces</taxon>
    </lineage>
</organism>
<comment type="caution">
    <text evidence="2">The sequence shown here is derived from an EMBL/GenBank/DDBJ whole genome shotgun (WGS) entry which is preliminary data.</text>
</comment>
<dbReference type="RefSeq" id="WP_395508386.1">
    <property type="nucleotide sequence ID" value="NZ_JBBDHD010000008.1"/>
</dbReference>
<gene>
    <name evidence="2" type="ORF">WDV06_05000</name>
</gene>
<dbReference type="Proteomes" id="UP001610631">
    <property type="component" value="Unassembled WGS sequence"/>
</dbReference>
<protein>
    <submittedName>
        <fullName evidence="2">Uncharacterized protein</fullName>
    </submittedName>
</protein>
<evidence type="ECO:0000313" key="3">
    <source>
        <dbReference type="Proteomes" id="UP001610631"/>
    </source>
</evidence>
<proteinExistence type="predicted"/>
<feature type="region of interest" description="Disordered" evidence="1">
    <location>
        <begin position="121"/>
        <end position="147"/>
    </location>
</feature>
<reference evidence="2 3" key="1">
    <citation type="submission" date="2024-03" db="EMBL/GenBank/DDBJ databases">
        <title>Whole genome sequencing of Streptomyces racemochromogenes, to identify antimicrobial biosynthetic gene clusters.</title>
        <authorList>
            <person name="Suryawanshi P."/>
            <person name="Krishnaraj P.U."/>
            <person name="Arun Y.P."/>
            <person name="Suryawanshi M.P."/>
            <person name="Rakshit O."/>
        </authorList>
    </citation>
    <scope>NUCLEOTIDE SEQUENCE [LARGE SCALE GENOMIC DNA]</scope>
    <source>
        <strain evidence="2 3">AUDT626</strain>
    </source>
</reference>
<dbReference type="EMBL" id="JBBDHD010000008">
    <property type="protein sequence ID" value="MFH7594449.1"/>
    <property type="molecule type" value="Genomic_DNA"/>
</dbReference>
<evidence type="ECO:0000256" key="1">
    <source>
        <dbReference type="SAM" id="MobiDB-lite"/>
    </source>
</evidence>
<sequence>MTTTDLVVPVRVNALVVNRLTRTAETFNRWTPNFTAMTDEGGGAEPPPGVGTETMGPESEGVYVHWQLPEVLTDGYVDQDTGETTFPLVPDRWLVVRYATAPGAEQPSVAGWIVHSDYLESRGADDGPAEGTNPYPDPDSRPGEPLRMTFLGRRHDLADGPWSEPPAQPPHLTAVGPGLPGFAAYQPYNKDVFSLHDTLQDLRGELDNHPPDATLGYLVVGWYGSDAEFLRAAADIPGLLPPDADGIADLLAALGWAAPEGTEADLSRTLYHGTALGVRWEREGATPPSDKPDNVELSEMLALGSSTAEALGRLAARQSRSARTGDLVRSLFHGTLETLDTADGEEDLDAITHHSWFSGSSGGHVWRISARPVDGDAQAPPPPPEPGWLADLNDTQRQYDDLAPTLLRARERLWNIWWLRHKPVPPFTPGRPDGFDERADAELDPHRAGSLAARVDELLGRRDTLVGELPTGSTPEELQAAADAYAAALGLAPEYVLERTARESYYRPADPVVLIRNTGATQPLSRDTPLPCRVPGTLLTRVKAAGQWIDRPTEPPKPDLTRLPAACSALLAEFALLDRVARSGHLADALADPDATDGPVPEYTGVWRQPWLPMHMEFELRYCPTPYQTGEGTHWTFDGHRYAWSGEGAQAGGGEGDLRWLTFKNRAFLTPTAPYVLAHQIDRYLDTYSDAPAEGLLALKEELGDPALLSQRLDGFHDWLLQQDGAARTTVHVPADAARLVGDVQRVPDPGPVDPPTGHPGGAYQPVRAGQFFFHDLRIVDRFGRTFDIVNHRNAESVSLTLADSVTPDAVLDDDLIGRARFVQLGPRLLQGARVRLETVRALDGAALSPMARAGTAENPLAGWVLLNHLDQTLIVHAPDGRALGELRIVRNTAGEDDTVWLPLPGSPHPDPQTESFATALPHLAGFLRPLLAKPAAAFAGLLDTIDATLDTITDPAAQDDGSPLRLLGRPLALVRADLGIELEGPLVGSPGWDSVLEDTAEEYDTYDWAVRLGNERLLGDGLVGYFSGATGPDQDTSYEVFHAVLPQGGDGYVAPIGEGHGLAVPARTPDEPVTHHLTLMMDPYAPVHATTDILPVTRVELPDDLVSDALRRIRATFRLGPLLAPERTAGAGILDGAGVPPARGVVLPRPASWHGAWSWAEPRGAETEWAELPVLPADASAHPGDPAPQARYGYLVLDATETF</sequence>
<evidence type="ECO:0000313" key="2">
    <source>
        <dbReference type="EMBL" id="MFH7594449.1"/>
    </source>
</evidence>
<name>A0ABW7P890_9ACTN</name>
<accession>A0ABW7P890</accession>
<keyword evidence="3" id="KW-1185">Reference proteome</keyword>